<dbReference type="Proteomes" id="UP001225378">
    <property type="component" value="Chromosome"/>
</dbReference>
<gene>
    <name evidence="1" type="ORF">Q9L42_017270</name>
</gene>
<dbReference type="Pfam" id="PF13148">
    <property type="entry name" value="DUF3987"/>
    <property type="match status" value="1"/>
</dbReference>
<protein>
    <submittedName>
        <fullName evidence="1">DUF3987 domain-containing protein</fullName>
    </submittedName>
</protein>
<keyword evidence="2" id="KW-1185">Reference proteome</keyword>
<accession>A0AAU7NSV6</accession>
<evidence type="ECO:0000313" key="1">
    <source>
        <dbReference type="EMBL" id="XBS20086.1"/>
    </source>
</evidence>
<evidence type="ECO:0000313" key="2">
    <source>
        <dbReference type="Proteomes" id="UP001225378"/>
    </source>
</evidence>
<dbReference type="EMBL" id="CP157743">
    <property type="protein sequence ID" value="XBS20086.1"/>
    <property type="molecule type" value="Genomic_DNA"/>
</dbReference>
<reference evidence="1 2" key="1">
    <citation type="journal article" date="2024" name="Microbiology">
        <title>Methylomarinum rosea sp. nov., a novel halophilic methanotrophic bacterium from the hypersaline Lake Elton.</title>
        <authorList>
            <person name="Suleimanov R.Z."/>
            <person name="Oshkin I.Y."/>
            <person name="Danilova O.V."/>
            <person name="Suzina N.E."/>
            <person name="Dedysh S.N."/>
        </authorList>
    </citation>
    <scope>NUCLEOTIDE SEQUENCE [LARGE SCALE GENOMIC DNA]</scope>
    <source>
        <strain evidence="1 2">Ch1-1</strain>
    </source>
</reference>
<dbReference type="KEGG" id="mech:Q9L42_017270"/>
<dbReference type="AlphaFoldDB" id="A0AAU7NSV6"/>
<sequence>MTRQVKSVDFNDVLVEKGIDATKDIILDQVAEVGHDAQIDQEIEKQNALLNPPPVLAAAAYHGFLKDIVEVATAHSEASQVAVASNVIALFCASIGRVAYQDIGDGLCHARPFFLHVGKTGKARKGTAEHTPRRIFQEVGQLLGDGFPSLKRHDGGLSTGEGLGWVIRDPIEGKGGDNIDDGVSDKRLMVVEAEFAGAMAAASREKNNLSAIIRTTWDGRTISPLVKNAKWSATDPHVVLTGHITAPELIEKMTAVDAQSGFMNRFIILHVARPKLVPLPKRTPNEEIKRLAVKIAEAVEYATNGDVTKPGRLEVRLSPDAARYWTHHYPEITKDHDGIVGALLVRSEIYTRMLAMIFALFDQKSTIERVHIDAALAWVNYWQASVRYIFQTLAAKAESEKLNETSKTLLEFITKNDGCTRTAITSSFRNKLSAAEITTALNVLLNSAPPLIKQETKPRPDGKAGKGTTVFYTV</sequence>
<dbReference type="RefSeq" id="WP_305907184.1">
    <property type="nucleotide sequence ID" value="NZ_CP157743.1"/>
</dbReference>
<proteinExistence type="predicted"/>
<dbReference type="InterPro" id="IPR025048">
    <property type="entry name" value="DUF3987"/>
</dbReference>
<organism evidence="1 2">
    <name type="scientific">Methylomarinum roseum</name>
    <dbReference type="NCBI Taxonomy" id="3067653"/>
    <lineage>
        <taxon>Bacteria</taxon>
        <taxon>Pseudomonadati</taxon>
        <taxon>Pseudomonadota</taxon>
        <taxon>Gammaproteobacteria</taxon>
        <taxon>Methylococcales</taxon>
        <taxon>Methylococcaceae</taxon>
        <taxon>Methylomarinum</taxon>
    </lineage>
</organism>
<name>A0AAU7NSV6_9GAMM</name>